<dbReference type="Proteomes" id="UP001177744">
    <property type="component" value="Unassembled WGS sequence"/>
</dbReference>
<dbReference type="InterPro" id="IPR032769">
    <property type="entry name" value="NCKAP5_C"/>
</dbReference>
<dbReference type="GO" id="GO:0007019">
    <property type="term" value="P:microtubule depolymerization"/>
    <property type="evidence" value="ECO:0007669"/>
    <property type="project" value="TreeGrafter"/>
</dbReference>
<evidence type="ECO:0000313" key="4">
    <source>
        <dbReference type="Proteomes" id="UP001177744"/>
    </source>
</evidence>
<dbReference type="InterPro" id="IPR026163">
    <property type="entry name" value="Nckap5l"/>
</dbReference>
<dbReference type="AlphaFoldDB" id="A0AA40HTE3"/>
<protein>
    <recommendedName>
        <fullName evidence="2">Nck-associated protein 5 C-terminal domain-containing protein</fullName>
    </recommendedName>
</protein>
<organism evidence="3 4">
    <name type="scientific">Cnephaeus nilssonii</name>
    <name type="common">Northern bat</name>
    <name type="synonym">Eptesicus nilssonii</name>
    <dbReference type="NCBI Taxonomy" id="3371016"/>
    <lineage>
        <taxon>Eukaryota</taxon>
        <taxon>Metazoa</taxon>
        <taxon>Chordata</taxon>
        <taxon>Craniata</taxon>
        <taxon>Vertebrata</taxon>
        <taxon>Euteleostomi</taxon>
        <taxon>Mammalia</taxon>
        <taxon>Eutheria</taxon>
        <taxon>Laurasiatheria</taxon>
        <taxon>Chiroptera</taxon>
        <taxon>Yangochiroptera</taxon>
        <taxon>Vespertilionidae</taxon>
        <taxon>Cnephaeus</taxon>
    </lineage>
</organism>
<dbReference type="PANTHER" id="PTHR21740">
    <property type="entry name" value="NCK-ASSOCIATED PROTEIN 5"/>
    <property type="match status" value="1"/>
</dbReference>
<feature type="compositionally biased region" description="Basic and acidic residues" evidence="1">
    <location>
        <begin position="249"/>
        <end position="264"/>
    </location>
</feature>
<proteinExistence type="predicted"/>
<feature type="compositionally biased region" description="Polar residues" evidence="1">
    <location>
        <begin position="380"/>
        <end position="391"/>
    </location>
</feature>
<feature type="region of interest" description="Disordered" evidence="1">
    <location>
        <begin position="213"/>
        <end position="321"/>
    </location>
</feature>
<keyword evidence="4" id="KW-1185">Reference proteome</keyword>
<gene>
    <name evidence="3" type="ORF">QTO34_003043</name>
</gene>
<feature type="compositionally biased region" description="Polar residues" evidence="1">
    <location>
        <begin position="74"/>
        <end position="93"/>
    </location>
</feature>
<accession>A0AA40HTE3</accession>
<comment type="caution">
    <text evidence="3">The sequence shown here is derived from an EMBL/GenBank/DDBJ whole genome shotgun (WGS) entry which is preliminary data.</text>
</comment>
<dbReference type="PANTHER" id="PTHR21740:SF0">
    <property type="entry name" value="NCK-ASSOCIATED PROTEIN 5"/>
    <property type="match status" value="1"/>
</dbReference>
<dbReference type="GO" id="GO:0001578">
    <property type="term" value="P:microtubule bundle formation"/>
    <property type="evidence" value="ECO:0007669"/>
    <property type="project" value="TreeGrafter"/>
</dbReference>
<evidence type="ECO:0000256" key="1">
    <source>
        <dbReference type="SAM" id="MobiDB-lite"/>
    </source>
</evidence>
<feature type="compositionally biased region" description="Basic and acidic residues" evidence="1">
    <location>
        <begin position="273"/>
        <end position="285"/>
    </location>
</feature>
<dbReference type="Pfam" id="PF15246">
    <property type="entry name" value="NCKAP5"/>
    <property type="match status" value="1"/>
</dbReference>
<feature type="region of interest" description="Disordered" evidence="1">
    <location>
        <begin position="380"/>
        <end position="406"/>
    </location>
</feature>
<feature type="compositionally biased region" description="Polar residues" evidence="1">
    <location>
        <begin position="30"/>
        <end position="54"/>
    </location>
</feature>
<feature type="compositionally biased region" description="Pro residues" evidence="1">
    <location>
        <begin position="99"/>
        <end position="116"/>
    </location>
</feature>
<dbReference type="GO" id="GO:0035371">
    <property type="term" value="C:microtubule plus-end"/>
    <property type="evidence" value="ECO:0007669"/>
    <property type="project" value="TreeGrafter"/>
</dbReference>
<evidence type="ECO:0000313" key="3">
    <source>
        <dbReference type="EMBL" id="KAK1337000.1"/>
    </source>
</evidence>
<reference evidence="3" key="1">
    <citation type="submission" date="2023-06" db="EMBL/GenBank/DDBJ databases">
        <title>Reference genome for the Northern bat (Eptesicus nilssonii), a most northern bat species.</title>
        <authorList>
            <person name="Laine V.N."/>
            <person name="Pulliainen A.T."/>
            <person name="Lilley T.M."/>
        </authorList>
    </citation>
    <scope>NUCLEOTIDE SEQUENCE</scope>
    <source>
        <strain evidence="3">BLF_Eptnil</strain>
        <tissue evidence="3">Kidney</tissue>
    </source>
</reference>
<feature type="domain" description="Nck-associated protein 5 C-terminal" evidence="2">
    <location>
        <begin position="194"/>
        <end position="440"/>
    </location>
</feature>
<feature type="compositionally biased region" description="Polar residues" evidence="1">
    <location>
        <begin position="154"/>
        <end position="164"/>
    </location>
</feature>
<sequence length="452" mass="47279">MNGAKARSQSFSAHAGDKPPTEGPGRVRTQIITNTAERGSSLTRQSSSEGSPSKTPAAPTPEGLPGTGRLPQAPSRQGSLGSTGSACSQQGSPSKVPLRIPPPSEGPLPTPGPEDPPACTQGGCPGVAAPEGAGRDPCGGPPAAAGCPRGPQSPGRTQGPSGSEASRAAKPEASGRYPDPAVTRTAASPEAPLSPSIEEKVMLCIQENVEKGQVQTKATSVEARPRPGPSFASWFGFRRSRLPALSSSRKMEVSKPKVEKKDAKGLGFGHKQLKAERKKDKKKPELQQSEVESELRRDAGLPGPPDAGFHSKSSRKAAQDICEQVKFEPRNRASPVACPTKDTFMTELLSRVDKRAAQQTESGSSNVSCRSVLKGSSQGPCLTSGSSSAQGNHKKTLKTKAEAEMPRGSLVKETTENLQEDEEDTVVDSAFQSHIIGKNLCLDTSLAEIFSP</sequence>
<feature type="compositionally biased region" description="Low complexity" evidence="1">
    <location>
        <begin position="135"/>
        <end position="150"/>
    </location>
</feature>
<evidence type="ECO:0000259" key="2">
    <source>
        <dbReference type="Pfam" id="PF15246"/>
    </source>
</evidence>
<dbReference type="EMBL" id="JAULJE010000012">
    <property type="protein sequence ID" value="KAK1337000.1"/>
    <property type="molecule type" value="Genomic_DNA"/>
</dbReference>
<name>A0AA40HTE3_CNENI</name>
<feature type="region of interest" description="Disordered" evidence="1">
    <location>
        <begin position="1"/>
        <end position="195"/>
    </location>
</feature>